<feature type="binding site" evidence="9">
    <location>
        <position position="527"/>
    </location>
    <ligand>
        <name>Zn(2+)</name>
        <dbReference type="ChEBI" id="CHEBI:29105"/>
        <label>2</label>
    </ligand>
</feature>
<evidence type="ECO:0000256" key="6">
    <source>
        <dbReference type="ARBA" id="ARBA00022833"/>
    </source>
</evidence>
<dbReference type="SUPFAM" id="SSF53649">
    <property type="entry name" value="Alkaline phosphatase-like"/>
    <property type="match status" value="1"/>
</dbReference>
<evidence type="ECO:0000256" key="4">
    <source>
        <dbReference type="ARBA" id="ARBA00022723"/>
    </source>
</evidence>
<keyword evidence="6 9" id="KW-0862">Zinc</keyword>
<dbReference type="AlphaFoldDB" id="W6U8T0"/>
<feature type="active site" description="Phosphoserine intermediate" evidence="8">
    <location>
        <position position="256"/>
    </location>
</feature>
<dbReference type="OrthoDB" id="5818554at2759"/>
<feature type="binding site" evidence="9">
    <location>
        <position position="480"/>
    </location>
    <ligand>
        <name>Mg(2+)</name>
        <dbReference type="ChEBI" id="CHEBI:18420"/>
    </ligand>
</feature>
<accession>W6U8T0</accession>
<dbReference type="InterPro" id="IPR001952">
    <property type="entry name" value="Alkaline_phosphatase"/>
</dbReference>
<feature type="binding site" evidence="9">
    <location>
        <position position="206"/>
    </location>
    <ligand>
        <name>Mg(2+)</name>
        <dbReference type="ChEBI" id="CHEBI:18420"/>
    </ligand>
</feature>
<evidence type="ECO:0000313" key="13">
    <source>
        <dbReference type="Proteomes" id="UP000019149"/>
    </source>
</evidence>
<feature type="binding site" evidence="9">
    <location>
        <position position="485"/>
    </location>
    <ligand>
        <name>Zn(2+)</name>
        <dbReference type="ChEBI" id="CHEBI:29105"/>
        <label>2</label>
    </ligand>
</feature>
<evidence type="ECO:0000256" key="10">
    <source>
        <dbReference type="RuleBase" id="RU003946"/>
    </source>
</evidence>
<comment type="catalytic activity">
    <reaction evidence="11">
        <text>a phosphate monoester + H2O = an alcohol + phosphate</text>
        <dbReference type="Rhea" id="RHEA:15017"/>
        <dbReference type="ChEBI" id="CHEBI:15377"/>
        <dbReference type="ChEBI" id="CHEBI:30879"/>
        <dbReference type="ChEBI" id="CHEBI:43474"/>
        <dbReference type="ChEBI" id="CHEBI:67140"/>
        <dbReference type="EC" id="3.1.3.1"/>
    </reaction>
</comment>
<dbReference type="STRING" id="6210.W6U8T0"/>
<dbReference type="GO" id="GO:0004035">
    <property type="term" value="F:alkaline phosphatase activity"/>
    <property type="evidence" value="ECO:0007669"/>
    <property type="project" value="UniProtKB-EC"/>
</dbReference>
<dbReference type="InterPro" id="IPR017850">
    <property type="entry name" value="Alkaline_phosphatase_core_sf"/>
</dbReference>
<dbReference type="SMART" id="SM00098">
    <property type="entry name" value="alkPPc"/>
    <property type="match status" value="1"/>
</dbReference>
<feature type="binding site" evidence="9">
    <location>
        <position position="320"/>
    </location>
    <ligand>
        <name>Mg(2+)</name>
        <dbReference type="ChEBI" id="CHEBI:18420"/>
    </ligand>
</feature>
<evidence type="ECO:0000256" key="8">
    <source>
        <dbReference type="PIRSR" id="PIRSR601952-1"/>
    </source>
</evidence>
<organism evidence="12 13">
    <name type="scientific">Echinococcus granulosus</name>
    <name type="common">Hydatid tapeworm</name>
    <dbReference type="NCBI Taxonomy" id="6210"/>
    <lineage>
        <taxon>Eukaryota</taxon>
        <taxon>Metazoa</taxon>
        <taxon>Spiralia</taxon>
        <taxon>Lophotrochozoa</taxon>
        <taxon>Platyhelminthes</taxon>
        <taxon>Cestoda</taxon>
        <taxon>Eucestoda</taxon>
        <taxon>Cyclophyllidea</taxon>
        <taxon>Taeniidae</taxon>
        <taxon>Echinococcus</taxon>
        <taxon>Echinococcus granulosus group</taxon>
    </lineage>
</organism>
<evidence type="ECO:0000256" key="11">
    <source>
        <dbReference type="RuleBase" id="RU003947"/>
    </source>
</evidence>
<dbReference type="Pfam" id="PF00245">
    <property type="entry name" value="Alk_phosphatase"/>
    <property type="match status" value="1"/>
</dbReference>
<evidence type="ECO:0000256" key="7">
    <source>
        <dbReference type="ARBA" id="ARBA00022842"/>
    </source>
</evidence>
<evidence type="ECO:0000256" key="3">
    <source>
        <dbReference type="ARBA" id="ARBA00022553"/>
    </source>
</evidence>
<name>W6U8T0_ECHGR</name>
<dbReference type="CTD" id="36343982"/>
<evidence type="ECO:0000256" key="5">
    <source>
        <dbReference type="ARBA" id="ARBA00022801"/>
    </source>
</evidence>
<dbReference type="EMBL" id="APAU02000101">
    <property type="protein sequence ID" value="EUB56861.1"/>
    <property type="molecule type" value="Genomic_DNA"/>
</dbReference>
<feature type="binding site" evidence="9">
    <location>
        <position position="603"/>
    </location>
    <ligand>
        <name>Zn(2+)</name>
        <dbReference type="ChEBI" id="CHEBI:29105"/>
        <label>2</label>
    </ligand>
</feature>
<dbReference type="EC" id="3.1.3.1" evidence="2 11"/>
<comment type="caution">
    <text evidence="12">The sequence shown here is derived from an EMBL/GenBank/DDBJ whole genome shotgun (WGS) entry which is preliminary data.</text>
</comment>
<feature type="binding site" evidence="9">
    <location>
        <position position="489"/>
    </location>
    <ligand>
        <name>Zn(2+)</name>
        <dbReference type="ChEBI" id="CHEBI:29105"/>
        <label>2</label>
    </ligand>
</feature>
<keyword evidence="7 9" id="KW-0460">Magnesium</keyword>
<keyword evidence="4 9" id="KW-0479">Metal-binding</keyword>
<keyword evidence="13" id="KW-1185">Reference proteome</keyword>
<dbReference type="PANTHER" id="PTHR11596">
    <property type="entry name" value="ALKALINE PHOSPHATASE"/>
    <property type="match status" value="1"/>
</dbReference>
<keyword evidence="3" id="KW-0597">Phosphoprotein</keyword>
<evidence type="ECO:0000256" key="9">
    <source>
        <dbReference type="PIRSR" id="PIRSR601952-2"/>
    </source>
</evidence>
<dbReference type="Gene3D" id="3.40.720.10">
    <property type="entry name" value="Alkaline Phosphatase, subunit A"/>
    <property type="match status" value="1"/>
</dbReference>
<evidence type="ECO:0000256" key="2">
    <source>
        <dbReference type="ARBA" id="ARBA00012647"/>
    </source>
</evidence>
<feature type="binding site" evidence="9">
    <location>
        <position position="206"/>
    </location>
    <ligand>
        <name>Zn(2+)</name>
        <dbReference type="ChEBI" id="CHEBI:29105"/>
        <label>2</label>
    </ligand>
</feature>
<dbReference type="PROSITE" id="PS00123">
    <property type="entry name" value="ALKALINE_PHOSPHATASE"/>
    <property type="match status" value="1"/>
</dbReference>
<evidence type="ECO:0000256" key="1">
    <source>
        <dbReference type="ARBA" id="ARBA00005984"/>
    </source>
</evidence>
<comment type="similarity">
    <text evidence="1 10">Belongs to the alkaline phosphatase family.</text>
</comment>
<dbReference type="InterPro" id="IPR018299">
    <property type="entry name" value="Alkaline_phosphatase_AS"/>
</dbReference>
<dbReference type="KEGG" id="egl:EGR_08267"/>
<feature type="binding site" evidence="9">
    <location>
        <position position="526"/>
    </location>
    <ligand>
        <name>Zn(2+)</name>
        <dbReference type="ChEBI" id="CHEBI:29105"/>
        <label>2</label>
    </ligand>
</feature>
<gene>
    <name evidence="12" type="ORF">EGR_08267</name>
</gene>
<dbReference type="Proteomes" id="UP000019149">
    <property type="component" value="Unassembled WGS sequence"/>
</dbReference>
<comment type="cofactor">
    <cofactor evidence="9">
        <name>Zn(2+)</name>
        <dbReference type="ChEBI" id="CHEBI:29105"/>
    </cofactor>
    <text evidence="9">Binds 2 Zn(2+) ions.</text>
</comment>
<dbReference type="RefSeq" id="XP_024348057.1">
    <property type="nucleotide sequence ID" value="XM_024497516.1"/>
</dbReference>
<comment type="cofactor">
    <cofactor evidence="9">
        <name>Mg(2+)</name>
        <dbReference type="ChEBI" id="CHEBI:18420"/>
    </cofactor>
    <text evidence="9">Binds 1 Mg(2+) ion.</text>
</comment>
<dbReference type="GO" id="GO:0046872">
    <property type="term" value="F:metal ion binding"/>
    <property type="evidence" value="ECO:0007669"/>
    <property type="project" value="UniProtKB-KW"/>
</dbReference>
<dbReference type="OMA" id="YAIGKWQ"/>
<keyword evidence="5 11" id="KW-0378">Hydrolase</keyword>
<protein>
    <recommendedName>
        <fullName evidence="2 11">Alkaline phosphatase</fullName>
        <ecNumber evidence="2 11">3.1.3.1</ecNumber>
    </recommendedName>
</protein>
<dbReference type="CDD" id="cd16012">
    <property type="entry name" value="ALP"/>
    <property type="match status" value="1"/>
</dbReference>
<dbReference type="GeneID" id="36343982"/>
<evidence type="ECO:0000313" key="12">
    <source>
        <dbReference type="EMBL" id="EUB56861.1"/>
    </source>
</evidence>
<sequence>MPFGFTQTIRMQCERSNLSCLLDADTAAVTLCKTQLCSSPSVNGSIGMCFGSLSVDTCDGWMGTSSSTAKTVTNGHVELCTSFMLFESVKGMYSAGIVSTLESISVVKATRAIILITFFVVFSAVQEATNSQNLGTENDVITEELNYGYSTTTTPGTTTQQPIVENERSPTYWYNLAKERFERDCQVFPTMKNGKRAKNVILLLGDGMGLPTISAGRFFVAQEIGLNGSIKKHPFEEWPYNTMARTYDLETSVTDSASSATAYLTGTKTRTGMIGLTGDIGVKQCGTWDKAYFAESVLEAAYKVGKATGVLTNTRITHASPSGCYGHVSYRDMESDANLKKFCPNEYKNMKCQDLACQLINDHPYINVMIGGGQKNFYPQNVALPADLSVKGVRLDNRSLVDEWVNYHKSKGHKYCLVSKPSELASCDVSAVDYLLALPYADHMPYNHMISWDEPNLLSYVRKAMKVLDRQANGYFLFIESGRIDHAHHNNEGRRSLDEMKHFDEIIAYIENTVNLDETLVIVTADHSHSFELVGQPGRFQSVLGLDQYYSNNTNDLMPLQGLNYMNGPNGLINEARRNPGILDIFSWTYRQQTLVPLPYSSHGGDDVGVYATGPMSPIFHVTVDNTMIAQAMKFALGAYPFDQKKTPCE</sequence>
<proteinExistence type="inferred from homology"/>
<dbReference type="PANTHER" id="PTHR11596:SF5">
    <property type="entry name" value="ALKALINE PHOSPHATASE"/>
    <property type="match status" value="1"/>
</dbReference>
<reference evidence="12 13" key="1">
    <citation type="journal article" date="2013" name="Nat. Genet.">
        <title>The genome of the hydatid tapeworm Echinococcus granulosus.</title>
        <authorList>
            <person name="Zheng H."/>
            <person name="Zhang W."/>
            <person name="Zhang L."/>
            <person name="Zhang Z."/>
            <person name="Li J."/>
            <person name="Lu G."/>
            <person name="Zhu Y."/>
            <person name="Wang Y."/>
            <person name="Huang Y."/>
            <person name="Liu J."/>
            <person name="Kang H."/>
            <person name="Chen J."/>
            <person name="Wang L."/>
            <person name="Chen A."/>
            <person name="Yu S."/>
            <person name="Gao Z."/>
            <person name="Jin L."/>
            <person name="Gu W."/>
            <person name="Wang Z."/>
            <person name="Zhao L."/>
            <person name="Shi B."/>
            <person name="Wen H."/>
            <person name="Lin R."/>
            <person name="Jones M.K."/>
            <person name="Brejova B."/>
            <person name="Vinar T."/>
            <person name="Zhao G."/>
            <person name="McManus D.P."/>
            <person name="Chen Z."/>
            <person name="Zhou Y."/>
            <person name="Wang S."/>
        </authorList>
    </citation>
    <scope>NUCLEOTIDE SEQUENCE [LARGE SCALE GENOMIC DNA]</scope>
</reference>
<dbReference type="PRINTS" id="PR00113">
    <property type="entry name" value="ALKPHPHTASE"/>
</dbReference>
<feature type="binding site" evidence="9">
    <location>
        <position position="318"/>
    </location>
    <ligand>
        <name>Mg(2+)</name>
        <dbReference type="ChEBI" id="CHEBI:18420"/>
    </ligand>
</feature>